<protein>
    <submittedName>
        <fullName evidence="2">Uncharacterized protein</fullName>
    </submittedName>
</protein>
<feature type="chain" id="PRO_5035221676" evidence="1">
    <location>
        <begin position="16"/>
        <end position="171"/>
    </location>
</feature>
<dbReference type="EMBL" id="CAJNRD030001116">
    <property type="protein sequence ID" value="CAG5074929.1"/>
    <property type="molecule type" value="Genomic_DNA"/>
</dbReference>
<dbReference type="AlphaFoldDB" id="A0A8J2E642"/>
<dbReference type="GO" id="GO:0000302">
    <property type="term" value="P:response to reactive oxygen species"/>
    <property type="evidence" value="ECO:0007669"/>
    <property type="project" value="TreeGrafter"/>
</dbReference>
<comment type="caution">
    <text evidence="2">The sequence shown here is derived from an EMBL/GenBank/DDBJ whole genome shotgun (WGS) entry which is preliminary data.</text>
</comment>
<keyword evidence="1" id="KW-0732">Signal</keyword>
<reference evidence="2" key="1">
    <citation type="submission" date="2021-04" db="EMBL/GenBank/DDBJ databases">
        <authorList>
            <person name="Chebbi M.A.C M."/>
        </authorList>
    </citation>
    <scope>NUCLEOTIDE SEQUENCE</scope>
</reference>
<dbReference type="PANTHER" id="PTHR10612">
    <property type="entry name" value="APOLIPOPROTEIN D"/>
    <property type="match status" value="1"/>
</dbReference>
<dbReference type="OrthoDB" id="565904at2759"/>
<keyword evidence="3" id="KW-1185">Reference proteome</keyword>
<dbReference type="GO" id="GO:0005737">
    <property type="term" value="C:cytoplasm"/>
    <property type="evidence" value="ECO:0007669"/>
    <property type="project" value="TreeGrafter"/>
</dbReference>
<accession>A0A8J2E642</accession>
<proteinExistence type="predicted"/>
<dbReference type="SUPFAM" id="SSF50814">
    <property type="entry name" value="Lipocalins"/>
    <property type="match status" value="1"/>
</dbReference>
<gene>
    <name evidence="2" type="ORF">HICCMSTLAB_LOCUS1140</name>
</gene>
<feature type="signal peptide" evidence="1">
    <location>
        <begin position="1"/>
        <end position="15"/>
    </location>
</feature>
<evidence type="ECO:0000256" key="1">
    <source>
        <dbReference type="SAM" id="SignalP"/>
    </source>
</evidence>
<dbReference type="Gene3D" id="2.40.128.20">
    <property type="match status" value="1"/>
</dbReference>
<dbReference type="Proteomes" id="UP000786811">
    <property type="component" value="Unassembled WGS sequence"/>
</dbReference>
<organism evidence="2 3">
    <name type="scientific">Cotesia congregata</name>
    <name type="common">Parasitoid wasp</name>
    <name type="synonym">Apanteles congregatus</name>
    <dbReference type="NCBI Taxonomy" id="51543"/>
    <lineage>
        <taxon>Eukaryota</taxon>
        <taxon>Metazoa</taxon>
        <taxon>Ecdysozoa</taxon>
        <taxon>Arthropoda</taxon>
        <taxon>Hexapoda</taxon>
        <taxon>Insecta</taxon>
        <taxon>Pterygota</taxon>
        <taxon>Neoptera</taxon>
        <taxon>Endopterygota</taxon>
        <taxon>Hymenoptera</taxon>
        <taxon>Apocrita</taxon>
        <taxon>Ichneumonoidea</taxon>
        <taxon>Braconidae</taxon>
        <taxon>Microgastrinae</taxon>
        <taxon>Cotesia</taxon>
    </lineage>
</organism>
<dbReference type="InterPro" id="IPR012674">
    <property type="entry name" value="Calycin"/>
</dbReference>
<evidence type="ECO:0000313" key="2">
    <source>
        <dbReference type="EMBL" id="CAG5074929.1"/>
    </source>
</evidence>
<dbReference type="GO" id="GO:0006629">
    <property type="term" value="P:lipid metabolic process"/>
    <property type="evidence" value="ECO:0007669"/>
    <property type="project" value="TreeGrafter"/>
</dbReference>
<evidence type="ECO:0000313" key="3">
    <source>
        <dbReference type="Proteomes" id="UP000786811"/>
    </source>
</evidence>
<dbReference type="PANTHER" id="PTHR10612:SF34">
    <property type="entry name" value="APOLIPOPROTEIN D"/>
    <property type="match status" value="1"/>
</dbReference>
<name>A0A8J2E642_COTCN</name>
<sequence length="171" mass="19717">MRVLIVLISCAIAAAVPSCPNIRVIIDTNLASGTWYEFQRSDNNLISNGTCTTVIFHQPDECICRMVYCDDQMAEKTLLAEIVPKRSDVFYYRFPLIDIFDKEYYIIDTDYINYTVLMSCDQNYGIPKFVVVTRNPYPDDETIKKILQSFPKRRLNTPNLVAINNEDCGKF</sequence>